<dbReference type="InterPro" id="IPR040251">
    <property type="entry name" value="SEC31-like"/>
</dbReference>
<reference evidence="5" key="1">
    <citation type="submission" date="2014-09" db="EMBL/GenBank/DDBJ databases">
        <authorList>
            <person name="Magalhaes I.L.F."/>
            <person name="Oliveira U."/>
            <person name="Santos F.R."/>
            <person name="Vidigal T.H.D.A."/>
            <person name="Brescovit A.D."/>
            <person name="Santos A.J."/>
        </authorList>
    </citation>
    <scope>NUCLEOTIDE SEQUENCE</scope>
    <source>
        <tissue evidence="5">Shoot tissue taken approximately 20 cm above the soil surface</tissue>
    </source>
</reference>
<name>A0A0A9HHG2_ARUDO</name>
<organism evidence="5">
    <name type="scientific">Arundo donax</name>
    <name type="common">Giant reed</name>
    <name type="synonym">Donax arundinaceus</name>
    <dbReference type="NCBI Taxonomy" id="35708"/>
    <lineage>
        <taxon>Eukaryota</taxon>
        <taxon>Viridiplantae</taxon>
        <taxon>Streptophyta</taxon>
        <taxon>Embryophyta</taxon>
        <taxon>Tracheophyta</taxon>
        <taxon>Spermatophyta</taxon>
        <taxon>Magnoliopsida</taxon>
        <taxon>Liliopsida</taxon>
        <taxon>Poales</taxon>
        <taxon>Poaceae</taxon>
        <taxon>PACMAD clade</taxon>
        <taxon>Arundinoideae</taxon>
        <taxon>Arundineae</taxon>
        <taxon>Arundo</taxon>
    </lineage>
</organism>
<dbReference type="GO" id="GO:0007029">
    <property type="term" value="P:endoplasmic reticulum organization"/>
    <property type="evidence" value="ECO:0007669"/>
    <property type="project" value="TreeGrafter"/>
</dbReference>
<accession>A0A0A9HHG2</accession>
<proteinExistence type="predicted"/>
<dbReference type="GO" id="GO:0070971">
    <property type="term" value="C:endoplasmic reticulum exit site"/>
    <property type="evidence" value="ECO:0007669"/>
    <property type="project" value="TreeGrafter"/>
</dbReference>
<dbReference type="GO" id="GO:0030127">
    <property type="term" value="C:COPII vesicle coat"/>
    <property type="evidence" value="ECO:0007669"/>
    <property type="project" value="TreeGrafter"/>
</dbReference>
<protein>
    <submittedName>
        <fullName evidence="5">Uncharacterized protein</fullName>
    </submittedName>
</protein>
<evidence type="ECO:0000256" key="4">
    <source>
        <dbReference type="SAM" id="MobiDB-lite"/>
    </source>
</evidence>
<dbReference type="PANTHER" id="PTHR13923">
    <property type="entry name" value="SEC31-RELATED PROTEIN"/>
    <property type="match status" value="1"/>
</dbReference>
<sequence>MEKTITLALATGHKRFSTSVSKLVENYAELLASHGLLKTAMQYLELLRSDEHSNELSILKDHIAFSTEDNNIASGRSSAPDNSHNNSSYLANQSSHDTPEPPRCLYQQVSQQHSVPNNAYMNGYQRPSSLSNGGYSSSVPYHAPPMQVFVPPNTSNLSGAEKLATSVALEPDLKMLSMTTLCWHWEPWSILDGLV</sequence>
<evidence type="ECO:0000256" key="3">
    <source>
        <dbReference type="ARBA" id="ARBA00022737"/>
    </source>
</evidence>
<dbReference type="EMBL" id="GBRH01165543">
    <property type="protein sequence ID" value="JAE32353.1"/>
    <property type="molecule type" value="Transcribed_RNA"/>
</dbReference>
<reference evidence="5" key="2">
    <citation type="journal article" date="2015" name="Data Brief">
        <title>Shoot transcriptome of the giant reed, Arundo donax.</title>
        <authorList>
            <person name="Barrero R.A."/>
            <person name="Guerrero F.D."/>
            <person name="Moolhuijzen P."/>
            <person name="Goolsby J.A."/>
            <person name="Tidwell J."/>
            <person name="Bellgard S.E."/>
            <person name="Bellgard M.I."/>
        </authorList>
    </citation>
    <scope>NUCLEOTIDE SEQUENCE</scope>
    <source>
        <tissue evidence="5">Shoot tissue taken approximately 20 cm above the soil surface</tissue>
    </source>
</reference>
<evidence type="ECO:0000313" key="5">
    <source>
        <dbReference type="EMBL" id="JAE32353.1"/>
    </source>
</evidence>
<dbReference type="Gene3D" id="1.25.40.1030">
    <property type="match status" value="1"/>
</dbReference>
<keyword evidence="3" id="KW-0677">Repeat</keyword>
<keyword evidence="1" id="KW-0813">Transport</keyword>
<dbReference type="AlphaFoldDB" id="A0A0A9HHG2"/>
<dbReference type="GO" id="GO:0005198">
    <property type="term" value="F:structural molecule activity"/>
    <property type="evidence" value="ECO:0007669"/>
    <property type="project" value="TreeGrafter"/>
</dbReference>
<dbReference type="GO" id="GO:0090110">
    <property type="term" value="P:COPII-coated vesicle cargo loading"/>
    <property type="evidence" value="ECO:0007669"/>
    <property type="project" value="TreeGrafter"/>
</dbReference>
<evidence type="ECO:0000256" key="2">
    <source>
        <dbReference type="ARBA" id="ARBA00022574"/>
    </source>
</evidence>
<keyword evidence="2" id="KW-0853">WD repeat</keyword>
<evidence type="ECO:0000256" key="1">
    <source>
        <dbReference type="ARBA" id="ARBA00022448"/>
    </source>
</evidence>
<feature type="region of interest" description="Disordered" evidence="4">
    <location>
        <begin position="71"/>
        <end position="103"/>
    </location>
</feature>
<dbReference type="PANTHER" id="PTHR13923:SF11">
    <property type="entry name" value="SECRETORY 31, ISOFORM D"/>
    <property type="match status" value="1"/>
</dbReference>
<feature type="compositionally biased region" description="Polar residues" evidence="4">
    <location>
        <begin position="71"/>
        <end position="96"/>
    </location>
</feature>